<comment type="similarity">
    <text evidence="1 22">Belongs to the short-chain dehydrogenases/reductases (SDR) family.</text>
</comment>
<dbReference type="PANTHER" id="PTHR44229:SF4">
    <property type="entry name" value="15-HYDROXYPROSTAGLANDIN DEHYDROGENASE [NAD(+)]"/>
    <property type="match status" value="1"/>
</dbReference>
<dbReference type="RefSeq" id="XP_028514933.1">
    <property type="nucleotide sequence ID" value="XM_028659132.1"/>
</dbReference>
<dbReference type="GO" id="GO:0016404">
    <property type="term" value="F:15-hydroxyprostaglandin dehydrogenase (NAD+) activity"/>
    <property type="evidence" value="ECO:0007669"/>
    <property type="project" value="UniProtKB-EC"/>
</dbReference>
<dbReference type="SUPFAM" id="SSF51735">
    <property type="entry name" value="NAD(P)-binding Rossmann-fold domains"/>
    <property type="match status" value="1"/>
</dbReference>
<comment type="catalytic activity">
    <reaction evidence="18">
        <text>prostaglandin E2 + NAD(+) = 15-oxoprostaglandin E2 + NADH + H(+)</text>
        <dbReference type="Rhea" id="RHEA:11876"/>
        <dbReference type="ChEBI" id="CHEBI:15378"/>
        <dbReference type="ChEBI" id="CHEBI:57400"/>
        <dbReference type="ChEBI" id="CHEBI:57540"/>
        <dbReference type="ChEBI" id="CHEBI:57945"/>
        <dbReference type="ChEBI" id="CHEBI:606564"/>
        <dbReference type="EC" id="1.1.1.141"/>
    </reaction>
    <physiologicalReaction direction="left-to-right" evidence="18">
        <dbReference type="Rhea" id="RHEA:11877"/>
    </physiologicalReaction>
</comment>
<dbReference type="InterPro" id="IPR002347">
    <property type="entry name" value="SDR_fam"/>
</dbReference>
<comment type="catalytic activity">
    <reaction evidence="16">
        <text>lipoxin A4 + NAD(+) = 15-oxo-(5S,6R)-dihydroxy-(7E,9E,11Z,13E)-eicosatetraenoate + NADH + H(+)</text>
        <dbReference type="Rhea" id="RHEA:41572"/>
        <dbReference type="ChEBI" id="CHEBI:15378"/>
        <dbReference type="ChEBI" id="CHEBI:57540"/>
        <dbReference type="ChEBI" id="CHEBI:57945"/>
        <dbReference type="ChEBI" id="CHEBI:67026"/>
        <dbReference type="ChEBI" id="CHEBI:78311"/>
    </reaction>
    <physiologicalReaction direction="left-to-right" evidence="16">
        <dbReference type="Rhea" id="RHEA:41573"/>
    </physiologicalReaction>
</comment>
<comment type="catalytic activity">
    <reaction evidence="20">
        <text>(15S)-hydroxy-(5Z,8Z,11Z,13E)-eicosatetraenoate + NAD(+) = 15-oxo-(5Z,8Z,11Z,13E)-eicosatetraenoate + NADH + H(+)</text>
        <dbReference type="Rhea" id="RHEA:23260"/>
        <dbReference type="ChEBI" id="CHEBI:15378"/>
        <dbReference type="ChEBI" id="CHEBI:57409"/>
        <dbReference type="ChEBI" id="CHEBI:57410"/>
        <dbReference type="ChEBI" id="CHEBI:57540"/>
        <dbReference type="ChEBI" id="CHEBI:57945"/>
        <dbReference type="EC" id="1.1.1.232"/>
    </reaction>
    <physiologicalReaction direction="left-to-right" evidence="20">
        <dbReference type="Rhea" id="RHEA:23261"/>
    </physiologicalReaction>
</comment>
<dbReference type="PANTHER" id="PTHR44229">
    <property type="entry name" value="15-HYDROXYPROSTAGLANDIN DEHYDROGENASE [NAD(+)]"/>
    <property type="match status" value="1"/>
</dbReference>
<evidence type="ECO:0000256" key="7">
    <source>
        <dbReference type="ARBA" id="ARBA00042026"/>
    </source>
</evidence>
<evidence type="ECO:0000256" key="13">
    <source>
        <dbReference type="ARBA" id="ARBA00048144"/>
    </source>
</evidence>
<comment type="catalytic activity">
    <reaction evidence="9">
        <text>prostaglandin E1 + NAD(+) = 15-oxoprostaglandin E1 + NADH + H(+)</text>
        <dbReference type="Rhea" id="RHEA:16477"/>
        <dbReference type="ChEBI" id="CHEBI:15378"/>
        <dbReference type="ChEBI" id="CHEBI:57397"/>
        <dbReference type="ChEBI" id="CHEBI:57401"/>
        <dbReference type="ChEBI" id="CHEBI:57540"/>
        <dbReference type="ChEBI" id="CHEBI:57945"/>
    </reaction>
    <physiologicalReaction direction="left-to-right" evidence="9">
        <dbReference type="Rhea" id="RHEA:16478"/>
    </physiologicalReaction>
</comment>
<dbReference type="CDD" id="cd05323">
    <property type="entry name" value="ADH_SDR_c_like"/>
    <property type="match status" value="1"/>
</dbReference>
<dbReference type="GO" id="GO:0047034">
    <property type="term" value="F:15-hydroxyicosatetraenoate dehydrogenase activity"/>
    <property type="evidence" value="ECO:0007669"/>
    <property type="project" value="UniProtKB-EC"/>
</dbReference>
<evidence type="ECO:0000256" key="1">
    <source>
        <dbReference type="ARBA" id="ARBA00006484"/>
    </source>
</evidence>
<comment type="catalytic activity">
    <reaction evidence="17">
        <text>prostaglandin A1 + NAD(+) = 15-oxo-prostaglandin A1 + NADH + H(+)</text>
        <dbReference type="Rhea" id="RHEA:41263"/>
        <dbReference type="ChEBI" id="CHEBI:15378"/>
        <dbReference type="ChEBI" id="CHEBI:57398"/>
        <dbReference type="ChEBI" id="CHEBI:57540"/>
        <dbReference type="ChEBI" id="CHEBI:57945"/>
        <dbReference type="ChEBI" id="CHEBI:85072"/>
    </reaction>
    <physiologicalReaction direction="left-to-right" evidence="17">
        <dbReference type="Rhea" id="RHEA:41264"/>
    </physiologicalReaction>
</comment>
<dbReference type="PRINTS" id="PR00081">
    <property type="entry name" value="GDHRDH"/>
</dbReference>
<reference evidence="23" key="1">
    <citation type="submission" date="2022-11" db="UniProtKB">
        <authorList>
            <consortium name="EnsemblMetazoa"/>
        </authorList>
    </citation>
    <scope>IDENTIFICATION</scope>
</reference>
<comment type="catalytic activity">
    <reaction evidence="10">
        <text>resolvin D1 + NAD(+) = 8-oxoresolvin D1 + NADH + H(+)</text>
        <dbReference type="Rhea" id="RHEA:50124"/>
        <dbReference type="ChEBI" id="CHEBI:15378"/>
        <dbReference type="ChEBI" id="CHEBI:57540"/>
        <dbReference type="ChEBI" id="CHEBI:57945"/>
        <dbReference type="ChEBI" id="CHEBI:132079"/>
        <dbReference type="ChEBI" id="CHEBI:132080"/>
    </reaction>
    <physiologicalReaction direction="left-to-right" evidence="10">
        <dbReference type="Rhea" id="RHEA:50125"/>
    </physiologicalReaction>
</comment>
<evidence type="ECO:0000256" key="19">
    <source>
        <dbReference type="ARBA" id="ARBA00048921"/>
    </source>
</evidence>
<evidence type="ECO:0000256" key="20">
    <source>
        <dbReference type="ARBA" id="ARBA00049151"/>
    </source>
</evidence>
<evidence type="ECO:0000313" key="24">
    <source>
        <dbReference type="Proteomes" id="UP000887567"/>
    </source>
</evidence>
<dbReference type="PROSITE" id="PS00061">
    <property type="entry name" value="ADH_SHORT"/>
    <property type="match status" value="1"/>
</dbReference>
<evidence type="ECO:0000256" key="10">
    <source>
        <dbReference type="ARBA" id="ARBA00047672"/>
    </source>
</evidence>
<comment type="catalytic activity">
    <reaction evidence="21">
        <text>resolvin E1 + NAD(+) = 18-oxo-resolvin E1 + NADH + H(+)</text>
        <dbReference type="Rhea" id="RHEA:49244"/>
        <dbReference type="ChEBI" id="CHEBI:15378"/>
        <dbReference type="ChEBI" id="CHEBI:57540"/>
        <dbReference type="ChEBI" id="CHEBI:57945"/>
        <dbReference type="ChEBI" id="CHEBI:91000"/>
        <dbReference type="ChEBI" id="CHEBI:91001"/>
    </reaction>
    <physiologicalReaction direction="left-to-right" evidence="21">
        <dbReference type="Rhea" id="RHEA:49245"/>
    </physiologicalReaction>
</comment>
<evidence type="ECO:0000256" key="8">
    <source>
        <dbReference type="ARBA" id="ARBA00045705"/>
    </source>
</evidence>
<dbReference type="Pfam" id="PF00106">
    <property type="entry name" value="adh_short"/>
    <property type="match status" value="1"/>
</dbReference>
<evidence type="ECO:0000256" key="15">
    <source>
        <dbReference type="ARBA" id="ARBA00048393"/>
    </source>
</evidence>
<organism evidence="23 24">
    <name type="scientific">Exaiptasia diaphana</name>
    <name type="common">Tropical sea anemone</name>
    <name type="synonym">Aiptasia pulchella</name>
    <dbReference type="NCBI Taxonomy" id="2652724"/>
    <lineage>
        <taxon>Eukaryota</taxon>
        <taxon>Metazoa</taxon>
        <taxon>Cnidaria</taxon>
        <taxon>Anthozoa</taxon>
        <taxon>Hexacorallia</taxon>
        <taxon>Actiniaria</taxon>
        <taxon>Aiptasiidae</taxon>
        <taxon>Exaiptasia</taxon>
    </lineage>
</organism>
<evidence type="ECO:0000256" key="2">
    <source>
        <dbReference type="ARBA" id="ARBA00023002"/>
    </source>
</evidence>
<dbReference type="Proteomes" id="UP000887567">
    <property type="component" value="Unplaced"/>
</dbReference>
<comment type="catalytic activity">
    <reaction evidence="19">
        <text>resolvin D2 + NAD(+) = 16-oxoresolvin D2 + NADH + H(+)</text>
        <dbReference type="Rhea" id="RHEA:53588"/>
        <dbReference type="ChEBI" id="CHEBI:15378"/>
        <dbReference type="ChEBI" id="CHEBI:57540"/>
        <dbReference type="ChEBI" id="CHEBI:57945"/>
        <dbReference type="ChEBI" id="CHEBI:133367"/>
        <dbReference type="ChEBI" id="CHEBI:137498"/>
    </reaction>
    <physiologicalReaction direction="left-to-right" evidence="19">
        <dbReference type="Rhea" id="RHEA:53589"/>
    </physiologicalReaction>
</comment>
<evidence type="ECO:0000256" key="9">
    <source>
        <dbReference type="ARBA" id="ARBA00047325"/>
    </source>
</evidence>
<comment type="catalytic activity">
    <reaction evidence="14">
        <text>resolvin D1 + NAD(+) = 17-oxoresolvin D1 + NADH + H(+)</text>
        <dbReference type="Rhea" id="RHEA:50128"/>
        <dbReference type="ChEBI" id="CHEBI:15378"/>
        <dbReference type="ChEBI" id="CHEBI:57540"/>
        <dbReference type="ChEBI" id="CHEBI:57945"/>
        <dbReference type="ChEBI" id="CHEBI:132079"/>
        <dbReference type="ChEBI" id="CHEBI:132081"/>
    </reaction>
    <physiologicalReaction direction="left-to-right" evidence="14">
        <dbReference type="Rhea" id="RHEA:50129"/>
    </physiologicalReaction>
</comment>
<evidence type="ECO:0000256" key="22">
    <source>
        <dbReference type="RuleBase" id="RU000363"/>
    </source>
</evidence>
<evidence type="ECO:0000256" key="14">
    <source>
        <dbReference type="ARBA" id="ARBA00048170"/>
    </source>
</evidence>
<keyword evidence="2" id="KW-0560">Oxidoreductase</keyword>
<dbReference type="GO" id="GO:0005737">
    <property type="term" value="C:cytoplasm"/>
    <property type="evidence" value="ECO:0007669"/>
    <property type="project" value="TreeGrafter"/>
</dbReference>
<comment type="catalytic activity">
    <reaction evidence="12">
        <text>15-oxo-(5S,6R)-dihydroxy-(7E,9E,11Z)-eicosatrienoate + NADH + H(+) = (5S,6R,15S)-trihydroxy-(7E,9E,11Z)-eicosatrienoate + NAD(+)</text>
        <dbReference type="Rhea" id="RHEA:41596"/>
        <dbReference type="ChEBI" id="CHEBI:15378"/>
        <dbReference type="ChEBI" id="CHEBI:57540"/>
        <dbReference type="ChEBI" id="CHEBI:57945"/>
        <dbReference type="ChEBI" id="CHEBI:78325"/>
        <dbReference type="ChEBI" id="CHEBI:78329"/>
    </reaction>
    <physiologicalReaction direction="left-to-right" evidence="12">
        <dbReference type="Rhea" id="RHEA:41597"/>
    </physiologicalReaction>
</comment>
<dbReference type="EnsemblMetazoa" id="XM_028659132.1">
    <property type="protein sequence ID" value="XP_028514933.1"/>
    <property type="gene ID" value="LOC110239363"/>
</dbReference>
<evidence type="ECO:0000256" key="6">
    <source>
        <dbReference type="ARBA" id="ARBA00041812"/>
    </source>
</evidence>
<evidence type="ECO:0000256" key="16">
    <source>
        <dbReference type="ARBA" id="ARBA00048535"/>
    </source>
</evidence>
<keyword evidence="24" id="KW-1185">Reference proteome</keyword>
<evidence type="ECO:0000256" key="4">
    <source>
        <dbReference type="ARBA" id="ARBA00039060"/>
    </source>
</evidence>
<dbReference type="OrthoDB" id="5949922at2759"/>
<comment type="catalytic activity">
    <reaction evidence="13">
        <text>(11R)-hydroxy-(5Z,8Z,12E,14Z)-eicosatetraenoate + NAD(+) = 11-oxo-(5Z,8Z,12E,14Z)-eicosatetraenoate + NADH + H(+)</text>
        <dbReference type="Rhea" id="RHEA:48640"/>
        <dbReference type="ChEBI" id="CHEBI:15378"/>
        <dbReference type="ChEBI" id="CHEBI:57540"/>
        <dbReference type="ChEBI" id="CHEBI:57945"/>
        <dbReference type="ChEBI" id="CHEBI:78836"/>
        <dbReference type="ChEBI" id="CHEBI:90697"/>
    </reaction>
    <physiologicalReaction direction="left-to-right" evidence="13">
        <dbReference type="Rhea" id="RHEA:48641"/>
    </physiologicalReaction>
</comment>
<evidence type="ECO:0000256" key="17">
    <source>
        <dbReference type="ARBA" id="ARBA00048611"/>
    </source>
</evidence>
<dbReference type="GeneID" id="110239363"/>
<dbReference type="EC" id="1.1.1.232" evidence="4"/>
<dbReference type="InterPro" id="IPR036291">
    <property type="entry name" value="NAD(P)-bd_dom_sf"/>
</dbReference>
<dbReference type="PRINTS" id="PR00080">
    <property type="entry name" value="SDRFAMILY"/>
</dbReference>
<evidence type="ECO:0000256" key="12">
    <source>
        <dbReference type="ARBA" id="ARBA00048140"/>
    </source>
</evidence>
<evidence type="ECO:0000313" key="23">
    <source>
        <dbReference type="EnsemblMetazoa" id="XP_028514933.1"/>
    </source>
</evidence>
<comment type="catalytic activity">
    <reaction evidence="15">
        <text>resolvin D2 + NAD(+) = 7-oxoresolvin D2 + NADH + H(+)</text>
        <dbReference type="Rhea" id="RHEA:53584"/>
        <dbReference type="ChEBI" id="CHEBI:15378"/>
        <dbReference type="ChEBI" id="CHEBI:57540"/>
        <dbReference type="ChEBI" id="CHEBI:57945"/>
        <dbReference type="ChEBI" id="CHEBI:133367"/>
        <dbReference type="ChEBI" id="CHEBI:137497"/>
    </reaction>
    <physiologicalReaction direction="left-to-right" evidence="15">
        <dbReference type="Rhea" id="RHEA:53585"/>
    </physiologicalReaction>
</comment>
<comment type="function">
    <text evidence="8">Catalyzes the NAD-dependent dehydrogenation (oxidation) of a broad array of hydroxylated polyunsaturated fatty acids (mainly eicosanoids and docosanoids, including prostaglandins, lipoxins and resolvins), yielding their corresponding keto (oxo) metabolites. Decreases the levels of the pro-proliferative prostaglandins such as prostaglandin E2 (whose activity is increased in cancer because of an increase in the expression of cyclooxygenase 2) and generates oxo-fatty acid products that can profoundly influence cell function by abrogating pro-inflammatory cytokine expression. Converts resolvins E1, D1 and D2 to their oxo products, which represents a mode of resolvin inactivation. Resolvin E1 plays important roles during the resolution phase of acute inflammation, while resolvins D1 and D2 have a unique role in obesity-induced adipose inflammation.</text>
</comment>
<protein>
    <recommendedName>
        <fullName evidence="5">15-hydroxyprostaglandin dehydrogenase [NAD(+)]</fullName>
        <ecNumber evidence="3">1.1.1.141</ecNumber>
        <ecNumber evidence="4">1.1.1.232</ecNumber>
    </recommendedName>
    <alternativeName>
        <fullName evidence="7">Eicosanoid/docosanoid dehydrogenase [NAD(+)]</fullName>
    </alternativeName>
    <alternativeName>
        <fullName evidence="6">Prostaglandin dehydrogenase 1</fullName>
    </alternativeName>
</protein>
<dbReference type="AlphaFoldDB" id="A0A913YIT5"/>
<dbReference type="InterPro" id="IPR020904">
    <property type="entry name" value="Sc_DH/Rdtase_CS"/>
</dbReference>
<evidence type="ECO:0000256" key="5">
    <source>
        <dbReference type="ARBA" id="ARBA00040276"/>
    </source>
</evidence>
<name>A0A913YIT5_EXADI</name>
<dbReference type="EC" id="1.1.1.141" evidence="3"/>
<accession>A0A913YIT5</accession>
<evidence type="ECO:0000256" key="18">
    <source>
        <dbReference type="ARBA" id="ARBA00048739"/>
    </source>
</evidence>
<comment type="catalytic activity">
    <reaction evidence="11">
        <text>14-hydroxy-(4Z,7Z,10Z,12E,16Z,19Z)-docosahexaenoate + NAD(+) = 14-oxo-(4Z,7Z,10Z,12E,16Z,19Z)-docosahexaenoate + NADH + H(+)</text>
        <dbReference type="Rhea" id="RHEA:48952"/>
        <dbReference type="ChEBI" id="CHEBI:15378"/>
        <dbReference type="ChEBI" id="CHEBI:57540"/>
        <dbReference type="ChEBI" id="CHEBI:57945"/>
        <dbReference type="ChEBI" id="CHEBI:90866"/>
        <dbReference type="ChEBI" id="CHEBI:90867"/>
    </reaction>
    <physiologicalReaction direction="left-to-right" evidence="11">
        <dbReference type="Rhea" id="RHEA:48953"/>
    </physiologicalReaction>
</comment>
<sequence length="247" mass="25979">MIIKGAVAMVTGGARGIGYAFCEELLKKGAKVVVLIDVLTGEGTDAQASLQAEYGPGSAVFIECDVTKNEDLKSAMNTVIKEHGKLDILCNNAGVAHQTDWEKTLNVNLGGVIRGTKLGLELMSSGAIINTASAAGIAPWGIGPVYSATKSGVIGFTRATAISQEAVEKGIRVNCLCPGATDTPVIRKAMENLPIVLKKPLMRTEVIAKALIQLIANDSKNGEALVILDEQTSGYHQFNELGVFKPN</sequence>
<evidence type="ECO:0000256" key="3">
    <source>
        <dbReference type="ARBA" id="ARBA00038968"/>
    </source>
</evidence>
<evidence type="ECO:0000256" key="21">
    <source>
        <dbReference type="ARBA" id="ARBA00049188"/>
    </source>
</evidence>
<dbReference type="Gene3D" id="3.40.50.720">
    <property type="entry name" value="NAD(P)-binding Rossmann-like Domain"/>
    <property type="match status" value="1"/>
</dbReference>
<proteinExistence type="inferred from homology"/>
<evidence type="ECO:0000256" key="11">
    <source>
        <dbReference type="ARBA" id="ARBA00048008"/>
    </source>
</evidence>